<sequence>MGHLMHQIKQGKGIDELDNGELHGLIWLVEEKMEEMRKRIEFFHLLPHGDLTAQTVESEHKPLMLVQWFTNMINNNEHTFGDIVAQDNLRLLPGHTVGGNSTQGCHYIEI</sequence>
<dbReference type="Proteomes" id="UP000239757">
    <property type="component" value="Unassembled WGS sequence"/>
</dbReference>
<reference evidence="1 2" key="1">
    <citation type="submission" date="2015-01" db="EMBL/GenBank/DDBJ databases">
        <title>Genome of allotetraploid Gossypium barbadense reveals genomic plasticity and fiber elongation in cotton evolution.</title>
        <authorList>
            <person name="Chen X."/>
            <person name="Liu X."/>
            <person name="Zhao B."/>
            <person name="Zheng H."/>
            <person name="Hu Y."/>
            <person name="Lu G."/>
            <person name="Yang C."/>
            <person name="Chen J."/>
            <person name="Shan C."/>
            <person name="Zhang L."/>
            <person name="Zhou Y."/>
            <person name="Wang L."/>
            <person name="Guo W."/>
            <person name="Bai Y."/>
            <person name="Ruan J."/>
            <person name="Shangguan X."/>
            <person name="Mao Y."/>
            <person name="Jiang J."/>
            <person name="Zhu Y."/>
            <person name="Lei J."/>
            <person name="Kang H."/>
            <person name="Chen S."/>
            <person name="He X."/>
            <person name="Wang R."/>
            <person name="Wang Y."/>
            <person name="Chen J."/>
            <person name="Wang L."/>
            <person name="Yu S."/>
            <person name="Wang B."/>
            <person name="Wei J."/>
            <person name="Song S."/>
            <person name="Lu X."/>
            <person name="Gao Z."/>
            <person name="Gu W."/>
            <person name="Deng X."/>
            <person name="Ma D."/>
            <person name="Wang S."/>
            <person name="Liang W."/>
            <person name="Fang L."/>
            <person name="Cai C."/>
            <person name="Zhu X."/>
            <person name="Zhou B."/>
            <person name="Zhang Y."/>
            <person name="Chen Z."/>
            <person name="Xu S."/>
            <person name="Zhu R."/>
            <person name="Wang S."/>
            <person name="Zhang T."/>
            <person name="Zhao G."/>
        </authorList>
    </citation>
    <scope>NUCLEOTIDE SEQUENCE [LARGE SCALE GENOMIC DNA]</scope>
    <source>
        <strain evidence="2">cv. Xinhai21</strain>
        <tissue evidence="1">Leaf</tissue>
    </source>
</reference>
<gene>
    <name evidence="1" type="ORF">GOBAR_AA16109</name>
</gene>
<dbReference type="AlphaFoldDB" id="A0A2P5XMH7"/>
<evidence type="ECO:0000313" key="1">
    <source>
        <dbReference type="EMBL" id="PPS04540.1"/>
    </source>
</evidence>
<organism evidence="1 2">
    <name type="scientific">Gossypium barbadense</name>
    <name type="common">Sea Island cotton</name>
    <name type="synonym">Hibiscus barbadensis</name>
    <dbReference type="NCBI Taxonomy" id="3634"/>
    <lineage>
        <taxon>Eukaryota</taxon>
        <taxon>Viridiplantae</taxon>
        <taxon>Streptophyta</taxon>
        <taxon>Embryophyta</taxon>
        <taxon>Tracheophyta</taxon>
        <taxon>Spermatophyta</taxon>
        <taxon>Magnoliopsida</taxon>
        <taxon>eudicotyledons</taxon>
        <taxon>Gunneridae</taxon>
        <taxon>Pentapetalae</taxon>
        <taxon>rosids</taxon>
        <taxon>malvids</taxon>
        <taxon>Malvales</taxon>
        <taxon>Malvaceae</taxon>
        <taxon>Malvoideae</taxon>
        <taxon>Gossypium</taxon>
    </lineage>
</organism>
<dbReference type="OrthoDB" id="990657at2759"/>
<accession>A0A2P5XMH7</accession>
<proteinExistence type="predicted"/>
<protein>
    <submittedName>
        <fullName evidence="1">Uncharacterized protein</fullName>
    </submittedName>
</protein>
<dbReference type="EMBL" id="KZ664580">
    <property type="protein sequence ID" value="PPS04540.1"/>
    <property type="molecule type" value="Genomic_DNA"/>
</dbReference>
<evidence type="ECO:0000313" key="2">
    <source>
        <dbReference type="Proteomes" id="UP000239757"/>
    </source>
</evidence>
<name>A0A2P5XMH7_GOSBA</name>